<dbReference type="Proteomes" id="UP001168528">
    <property type="component" value="Unassembled WGS sequence"/>
</dbReference>
<organism evidence="2 3">
    <name type="scientific">Rhodocytophaga aerolata</name>
    <dbReference type="NCBI Taxonomy" id="455078"/>
    <lineage>
        <taxon>Bacteria</taxon>
        <taxon>Pseudomonadati</taxon>
        <taxon>Bacteroidota</taxon>
        <taxon>Cytophagia</taxon>
        <taxon>Cytophagales</taxon>
        <taxon>Rhodocytophagaceae</taxon>
        <taxon>Rhodocytophaga</taxon>
    </lineage>
</organism>
<comment type="caution">
    <text evidence="2">The sequence shown here is derived from an EMBL/GenBank/DDBJ whole genome shotgun (WGS) entry which is preliminary data.</text>
</comment>
<feature type="transmembrane region" description="Helical" evidence="1">
    <location>
        <begin position="75"/>
        <end position="93"/>
    </location>
</feature>
<keyword evidence="1" id="KW-1133">Transmembrane helix</keyword>
<accession>A0ABT8R3G1</accession>
<feature type="transmembrane region" description="Helical" evidence="1">
    <location>
        <begin position="129"/>
        <end position="146"/>
    </location>
</feature>
<dbReference type="PANTHER" id="PTHR34821:SF2">
    <property type="entry name" value="INNER MEMBRANE PROTEIN YDCZ"/>
    <property type="match status" value="1"/>
</dbReference>
<feature type="transmembrane region" description="Helical" evidence="1">
    <location>
        <begin position="35"/>
        <end position="55"/>
    </location>
</feature>
<dbReference type="RefSeq" id="WP_302037425.1">
    <property type="nucleotide sequence ID" value="NZ_JAUKPO010000004.1"/>
</dbReference>
<proteinExistence type="predicted"/>
<gene>
    <name evidence="2" type="ORF">Q0590_10225</name>
</gene>
<feature type="transmembrane region" description="Helical" evidence="1">
    <location>
        <begin position="6"/>
        <end position="23"/>
    </location>
</feature>
<protein>
    <submittedName>
        <fullName evidence="2">DMT family transporter</fullName>
    </submittedName>
</protein>
<evidence type="ECO:0000313" key="2">
    <source>
        <dbReference type="EMBL" id="MDO1446628.1"/>
    </source>
</evidence>
<feature type="transmembrane region" description="Helical" evidence="1">
    <location>
        <begin position="100"/>
        <end position="123"/>
    </location>
</feature>
<evidence type="ECO:0000313" key="3">
    <source>
        <dbReference type="Proteomes" id="UP001168528"/>
    </source>
</evidence>
<name>A0ABT8R3G1_9BACT</name>
<keyword evidence="3" id="KW-1185">Reference proteome</keyword>
<dbReference type="Pfam" id="PF04657">
    <property type="entry name" value="DMT_YdcZ"/>
    <property type="match status" value="1"/>
</dbReference>
<reference evidence="2" key="1">
    <citation type="submission" date="2023-07" db="EMBL/GenBank/DDBJ databases">
        <title>The genome sequence of Rhodocytophaga aerolata KACC 12507.</title>
        <authorList>
            <person name="Zhang X."/>
        </authorList>
    </citation>
    <scope>NUCLEOTIDE SEQUENCE</scope>
    <source>
        <strain evidence="2">KACC 12507</strain>
    </source>
</reference>
<sequence>MQKEVYYLFALAAGLAVAIQTGVNAQLRLTIQNPTLTALISFITGTFVLFMYVMLTSYQQLPAAATLYKISWWKYLGGIMGAFYITTVVIIAPKIGAANTLGFIVAGQLISAVIFDHFGLIGFVVRQITFLRVLGVIFLVLGVYLIRK</sequence>
<keyword evidence="1" id="KW-0812">Transmembrane</keyword>
<dbReference type="InterPro" id="IPR006750">
    <property type="entry name" value="YdcZ"/>
</dbReference>
<evidence type="ECO:0000256" key="1">
    <source>
        <dbReference type="SAM" id="Phobius"/>
    </source>
</evidence>
<dbReference type="PANTHER" id="PTHR34821">
    <property type="entry name" value="INNER MEMBRANE PROTEIN YDCZ"/>
    <property type="match status" value="1"/>
</dbReference>
<keyword evidence="1" id="KW-0472">Membrane</keyword>
<dbReference type="EMBL" id="JAUKPO010000004">
    <property type="protein sequence ID" value="MDO1446628.1"/>
    <property type="molecule type" value="Genomic_DNA"/>
</dbReference>